<feature type="transmembrane region" description="Helical" evidence="8">
    <location>
        <begin position="642"/>
        <end position="666"/>
    </location>
</feature>
<dbReference type="SFLD" id="SFLDF00027">
    <property type="entry name" value="p-type_atpase"/>
    <property type="match status" value="1"/>
</dbReference>
<dbReference type="Pfam" id="PF00702">
    <property type="entry name" value="Hydrolase"/>
    <property type="match status" value="1"/>
</dbReference>
<evidence type="ECO:0000313" key="11">
    <source>
        <dbReference type="EMBL" id="CAB5060572.1"/>
    </source>
</evidence>
<dbReference type="Gene3D" id="2.70.150.10">
    <property type="entry name" value="Calcium-transporting ATPase, cytoplasmic transduction domain A"/>
    <property type="match status" value="1"/>
</dbReference>
<keyword evidence="3" id="KW-0547">Nucleotide-binding</keyword>
<comment type="subcellular location">
    <subcellularLocation>
        <location evidence="1">Membrane</location>
        <topology evidence="1">Multi-pass membrane protein</topology>
    </subcellularLocation>
</comment>
<dbReference type="PRINTS" id="PR00120">
    <property type="entry name" value="HATPASE"/>
</dbReference>
<dbReference type="PROSITE" id="PS00154">
    <property type="entry name" value="ATPASE_E1_E2"/>
    <property type="match status" value="1"/>
</dbReference>
<dbReference type="Gene3D" id="3.40.1110.10">
    <property type="entry name" value="Calcium-transporting ATPase, cytoplasmic domain N"/>
    <property type="match status" value="1"/>
</dbReference>
<feature type="transmembrane region" description="Helical" evidence="8">
    <location>
        <begin position="238"/>
        <end position="263"/>
    </location>
</feature>
<evidence type="ECO:0000256" key="5">
    <source>
        <dbReference type="ARBA" id="ARBA00022967"/>
    </source>
</evidence>
<dbReference type="InterPro" id="IPR036412">
    <property type="entry name" value="HAD-like_sf"/>
</dbReference>
<keyword evidence="6 8" id="KW-1133">Transmembrane helix</keyword>
<evidence type="ECO:0000256" key="1">
    <source>
        <dbReference type="ARBA" id="ARBA00004141"/>
    </source>
</evidence>
<dbReference type="NCBIfam" id="TIGR01494">
    <property type="entry name" value="ATPase_P-type"/>
    <property type="match status" value="2"/>
</dbReference>
<dbReference type="SUPFAM" id="SSF56784">
    <property type="entry name" value="HAD-like"/>
    <property type="match status" value="1"/>
</dbReference>
<dbReference type="SMART" id="SM00831">
    <property type="entry name" value="Cation_ATPase_N"/>
    <property type="match status" value="1"/>
</dbReference>
<keyword evidence="2 8" id="KW-0812">Transmembrane</keyword>
<evidence type="ECO:0000256" key="6">
    <source>
        <dbReference type="ARBA" id="ARBA00022989"/>
    </source>
</evidence>
<dbReference type="GO" id="GO:0005524">
    <property type="term" value="F:ATP binding"/>
    <property type="evidence" value="ECO:0007669"/>
    <property type="project" value="UniProtKB-KW"/>
</dbReference>
<dbReference type="InterPro" id="IPR004014">
    <property type="entry name" value="ATPase_P-typ_cation-transptr_N"/>
</dbReference>
<evidence type="ECO:0000256" key="4">
    <source>
        <dbReference type="ARBA" id="ARBA00022840"/>
    </source>
</evidence>
<evidence type="ECO:0000256" key="8">
    <source>
        <dbReference type="SAM" id="Phobius"/>
    </source>
</evidence>
<dbReference type="SFLD" id="SFLDG00002">
    <property type="entry name" value="C1.7:_P-type_atpase_like"/>
    <property type="match status" value="1"/>
</dbReference>
<feature type="transmembrane region" description="Helical" evidence="8">
    <location>
        <begin position="36"/>
        <end position="54"/>
    </location>
</feature>
<protein>
    <submittedName>
        <fullName evidence="10">Unannotated protein</fullName>
    </submittedName>
</protein>
<feature type="transmembrane region" description="Helical" evidence="8">
    <location>
        <begin position="756"/>
        <end position="779"/>
    </location>
</feature>
<name>A0A6J6T2K1_9ZZZZ</name>
<dbReference type="SUPFAM" id="SSF81653">
    <property type="entry name" value="Calcium ATPase, transduction domain A"/>
    <property type="match status" value="1"/>
</dbReference>
<evidence type="ECO:0000256" key="3">
    <source>
        <dbReference type="ARBA" id="ARBA00022741"/>
    </source>
</evidence>
<feature type="transmembrane region" description="Helical" evidence="8">
    <location>
        <begin position="785"/>
        <end position="802"/>
    </location>
</feature>
<dbReference type="InterPro" id="IPR023298">
    <property type="entry name" value="ATPase_P-typ_TM_dom_sf"/>
</dbReference>
<dbReference type="InterPro" id="IPR059000">
    <property type="entry name" value="ATPase_P-type_domA"/>
</dbReference>
<dbReference type="InterPro" id="IPR044492">
    <property type="entry name" value="P_typ_ATPase_HD_dom"/>
</dbReference>
<dbReference type="InterPro" id="IPR008250">
    <property type="entry name" value="ATPase_P-typ_transduc_dom_A_sf"/>
</dbReference>
<keyword evidence="7 8" id="KW-0472">Membrane</keyword>
<feature type="transmembrane region" description="Helical" evidence="8">
    <location>
        <begin position="718"/>
        <end position="736"/>
    </location>
</feature>
<dbReference type="Pfam" id="PF00690">
    <property type="entry name" value="Cation_ATPase_N"/>
    <property type="match status" value="1"/>
</dbReference>
<proteinExistence type="predicted"/>
<dbReference type="EMBL" id="CAEZYY010000003">
    <property type="protein sequence ID" value="CAB4741143.1"/>
    <property type="molecule type" value="Genomic_DNA"/>
</dbReference>
<dbReference type="GO" id="GO:0016887">
    <property type="term" value="F:ATP hydrolysis activity"/>
    <property type="evidence" value="ECO:0007669"/>
    <property type="project" value="InterPro"/>
</dbReference>
<dbReference type="Pfam" id="PF00122">
    <property type="entry name" value="E1-E2_ATPase"/>
    <property type="match status" value="1"/>
</dbReference>
<evidence type="ECO:0000259" key="9">
    <source>
        <dbReference type="SMART" id="SM00831"/>
    </source>
</evidence>
<dbReference type="InterPro" id="IPR023214">
    <property type="entry name" value="HAD_sf"/>
</dbReference>
<evidence type="ECO:0000256" key="2">
    <source>
        <dbReference type="ARBA" id="ARBA00022692"/>
    </source>
</evidence>
<dbReference type="SUPFAM" id="SSF81660">
    <property type="entry name" value="Metal cation-transporting ATPase, ATP-binding domain N"/>
    <property type="match status" value="1"/>
</dbReference>
<dbReference type="SUPFAM" id="SSF81665">
    <property type="entry name" value="Calcium ATPase, transmembrane domain M"/>
    <property type="match status" value="1"/>
</dbReference>
<organism evidence="10">
    <name type="scientific">freshwater metagenome</name>
    <dbReference type="NCBI Taxonomy" id="449393"/>
    <lineage>
        <taxon>unclassified sequences</taxon>
        <taxon>metagenomes</taxon>
        <taxon>ecological metagenomes</taxon>
    </lineage>
</organism>
<gene>
    <name evidence="10" type="ORF">UFOPK2806_00387</name>
    <name evidence="11" type="ORF">UFOPK4306_00975</name>
</gene>
<dbReference type="Gene3D" id="3.40.50.1000">
    <property type="entry name" value="HAD superfamily/HAD-like"/>
    <property type="match status" value="1"/>
</dbReference>
<dbReference type="InterPro" id="IPR001757">
    <property type="entry name" value="P_typ_ATPase"/>
</dbReference>
<keyword evidence="4" id="KW-0067">ATP-binding</keyword>
<dbReference type="AlphaFoldDB" id="A0A6J6T2K1"/>
<sequence>MALSTAEAAALLATDGPNRLVPDRRGSRIRKLLEPLLDPMVILLLVAAPTYFAIGHTSDGVVTVAALVPIAAVSWVLERRAEKSLEQLRRLTAPMARVTRDGIETEVTAESVVVGDLLGVHEGDIVPADATVGEVTQLHVDESALTGESLPVAKSAGDVLLAGTTVLSGRATATVFATGPRTRYGEVGSLIARASAPTTPLQRAVRRLVLVFGAVAVVFCAIVIIVEVARGRGWASALIAGVSLAIAAVPEEFPMVYTLYLALGARRLSRERALVRNLPGVETLGSTTVICTDKTGTLTHGRLEVAATAFASSNTEVELLRAAVLACEPDPYDPLDVAIVAYAHSIGIDTDALLSNRMEADHPFDPVDKYLTHLWVLADGSRVVAAKGAVEGILAHSSLPESQRTAALAENAAFATAGMRVIAIASGVNNWEHLANRAAHEADLRYLGLVAFSDTVRLGVFEALAECRTAGIRVVMITGDHPVTAHAVAEGLHLPHTSADGDDIIVTGSDLDAADDVAFDLAVSRANVFARIRPEQKHRLVRALRAHHEVVAMTGDGINDAPALREADIGVAMGMRGTAVARESAMLVLLDDNFATIVTAVRDGRRIFDNLRRAFSYLIAFHIPLLLSALLIPFIGKPLLLLPIHLVLLEIVLHPAVSLVFEADVAARDTMQRPPRPPATTFIDRSLWRPLLLGLTLTGATLGVYLGTITRHWPEQEARGTAFCLLLVGQMFLLAVERSPERPLWRGPAPTRTLWWVLALFAVAIVSIAYIGPIARLLTISPPSPLAWLLITGLAAAATLWSEPAKARFPR</sequence>
<feature type="transmembrane region" description="Helical" evidence="8">
    <location>
        <begin position="60"/>
        <end position="77"/>
    </location>
</feature>
<dbReference type="EMBL" id="CAFBQP010000031">
    <property type="protein sequence ID" value="CAB5060572.1"/>
    <property type="molecule type" value="Genomic_DNA"/>
</dbReference>
<dbReference type="PRINTS" id="PR00119">
    <property type="entry name" value="CATATPASE"/>
</dbReference>
<dbReference type="GO" id="GO:0016020">
    <property type="term" value="C:membrane"/>
    <property type="evidence" value="ECO:0007669"/>
    <property type="project" value="UniProtKB-SubCell"/>
</dbReference>
<dbReference type="InterPro" id="IPR006068">
    <property type="entry name" value="ATPase_P-typ_cation-transptr_C"/>
</dbReference>
<keyword evidence="5" id="KW-1278">Translocase</keyword>
<dbReference type="PANTHER" id="PTHR42861">
    <property type="entry name" value="CALCIUM-TRANSPORTING ATPASE"/>
    <property type="match status" value="1"/>
</dbReference>
<dbReference type="InterPro" id="IPR018303">
    <property type="entry name" value="ATPase_P-typ_P_site"/>
</dbReference>
<feature type="transmembrane region" description="Helical" evidence="8">
    <location>
        <begin position="208"/>
        <end position="226"/>
    </location>
</feature>
<feature type="transmembrane region" description="Helical" evidence="8">
    <location>
        <begin position="615"/>
        <end position="636"/>
    </location>
</feature>
<dbReference type="Pfam" id="PF00689">
    <property type="entry name" value="Cation_ATPase_C"/>
    <property type="match status" value="1"/>
</dbReference>
<dbReference type="InterPro" id="IPR023299">
    <property type="entry name" value="ATPase_P-typ_cyto_dom_N"/>
</dbReference>
<feature type="transmembrane region" description="Helical" evidence="8">
    <location>
        <begin position="687"/>
        <end position="706"/>
    </location>
</feature>
<accession>A0A6J6T2K1</accession>
<dbReference type="SFLD" id="SFLDS00003">
    <property type="entry name" value="Haloacid_Dehalogenase"/>
    <property type="match status" value="1"/>
</dbReference>
<evidence type="ECO:0000313" key="10">
    <source>
        <dbReference type="EMBL" id="CAB4741143.1"/>
    </source>
</evidence>
<reference evidence="10" key="1">
    <citation type="submission" date="2020-05" db="EMBL/GenBank/DDBJ databases">
        <authorList>
            <person name="Chiriac C."/>
            <person name="Salcher M."/>
            <person name="Ghai R."/>
            <person name="Kavagutti S V."/>
        </authorList>
    </citation>
    <scope>NUCLEOTIDE SEQUENCE</scope>
</reference>
<dbReference type="Gene3D" id="1.20.1110.10">
    <property type="entry name" value="Calcium-transporting ATPase, transmembrane domain"/>
    <property type="match status" value="1"/>
</dbReference>
<feature type="domain" description="Cation-transporting P-type ATPase N-terminal" evidence="9">
    <location>
        <begin position="1"/>
        <end position="56"/>
    </location>
</feature>
<evidence type="ECO:0000256" key="7">
    <source>
        <dbReference type="ARBA" id="ARBA00023136"/>
    </source>
</evidence>